<evidence type="ECO:0000313" key="2">
    <source>
        <dbReference type="EMBL" id="OOZ38264.1"/>
    </source>
</evidence>
<sequence>MKEKLTRQGLEMEKQNKSRIYKTLDRLQEKVSKRKKEQGGTEPVTIDATPSVKSGVPERQPVKVRGRASRLVIENAQLNLFDLEQKGRFSKHPIHPQSEFPTLLTRIPIFVPGIRSKQSKLIDQDNALPFETPWGKGRKHGPPLTVYDEDTLIAIAKLRQNLLIGQPANLPCPLSRLYQRKNNTTDDVHVHVLYCMLSDIQTECGVKKGGKANQLRLDSIKRLAAITIELDNKTANKYVGTGTTIKLIDVVWQDYEENSILYIQFTPVMARWLESEFTYIDWALRKKLTAPGKAIHRFLSGQPKSYEIHAKKLMATIQYPRAYNKFMVDLRSTMSKLKENDWIGNWEITGNGRSVPHKIRVLRT</sequence>
<keyword evidence="3" id="KW-1185">Reference proteome</keyword>
<protein>
    <recommendedName>
        <fullName evidence="4">Replication protein</fullName>
    </recommendedName>
</protein>
<evidence type="ECO:0000256" key="1">
    <source>
        <dbReference type="SAM" id="MobiDB-lite"/>
    </source>
</evidence>
<dbReference type="Proteomes" id="UP000191110">
    <property type="component" value="Unassembled WGS sequence"/>
</dbReference>
<proteinExistence type="predicted"/>
<feature type="compositionally biased region" description="Basic and acidic residues" evidence="1">
    <location>
        <begin position="1"/>
        <end position="31"/>
    </location>
</feature>
<gene>
    <name evidence="2" type="ORF">BOW53_16095</name>
</gene>
<dbReference type="EMBL" id="MPRL01000109">
    <property type="protein sequence ID" value="OOZ38264.1"/>
    <property type="molecule type" value="Genomic_DNA"/>
</dbReference>
<organism evidence="2 3">
    <name type="scientific">Solemya pervernicosa gill symbiont</name>
    <dbReference type="NCBI Taxonomy" id="642797"/>
    <lineage>
        <taxon>Bacteria</taxon>
        <taxon>Pseudomonadati</taxon>
        <taxon>Pseudomonadota</taxon>
        <taxon>Gammaproteobacteria</taxon>
        <taxon>sulfur-oxidizing symbionts</taxon>
    </lineage>
</organism>
<comment type="caution">
    <text evidence="2">The sequence shown here is derived from an EMBL/GenBank/DDBJ whole genome shotgun (WGS) entry which is preliminary data.</text>
</comment>
<evidence type="ECO:0000313" key="3">
    <source>
        <dbReference type="Proteomes" id="UP000191110"/>
    </source>
</evidence>
<reference evidence="2 3" key="1">
    <citation type="submission" date="2016-11" db="EMBL/GenBank/DDBJ databases">
        <title>Mixed transmission modes and dynamic genome evolution in an obligate animal-bacterial symbiosis.</title>
        <authorList>
            <person name="Russell S.L."/>
            <person name="Corbett-Detig R.B."/>
            <person name="Cavanaugh C.M."/>
        </authorList>
    </citation>
    <scope>NUCLEOTIDE SEQUENCE [LARGE SCALE GENOMIC DNA]</scope>
    <source>
        <strain evidence="2">Sveles-Q1</strain>
    </source>
</reference>
<dbReference type="AlphaFoldDB" id="A0A1T2KZN7"/>
<evidence type="ECO:0008006" key="4">
    <source>
        <dbReference type="Google" id="ProtNLM"/>
    </source>
</evidence>
<feature type="region of interest" description="Disordered" evidence="1">
    <location>
        <begin position="1"/>
        <end position="57"/>
    </location>
</feature>
<accession>A0A1T2KZN7</accession>
<name>A0A1T2KZN7_9GAMM</name>